<dbReference type="GO" id="GO:0000922">
    <property type="term" value="C:spindle pole"/>
    <property type="evidence" value="ECO:0007669"/>
    <property type="project" value="TreeGrafter"/>
</dbReference>
<evidence type="ECO:0000256" key="6">
    <source>
        <dbReference type="SAM" id="Coils"/>
    </source>
</evidence>
<dbReference type="EMBL" id="JH767132">
    <property type="protein sequence ID" value="EQC42423.1"/>
    <property type="molecule type" value="Genomic_DNA"/>
</dbReference>
<dbReference type="PROSITE" id="PS50020">
    <property type="entry name" value="WW_DOMAIN_2"/>
    <property type="match status" value="1"/>
</dbReference>
<feature type="domain" description="B box-type" evidence="9">
    <location>
        <begin position="2276"/>
        <end position="2322"/>
    </location>
</feature>
<keyword evidence="6" id="KW-0175">Coiled coil</keyword>
<reference evidence="10 11" key="1">
    <citation type="submission" date="2012-04" db="EMBL/GenBank/DDBJ databases">
        <title>The Genome Sequence of Saprolegnia declina VS20.</title>
        <authorList>
            <consortium name="The Broad Institute Genome Sequencing Platform"/>
            <person name="Russ C."/>
            <person name="Nusbaum C."/>
            <person name="Tyler B."/>
            <person name="van West P."/>
            <person name="Dieguez-Uribeondo J."/>
            <person name="de Bruijn I."/>
            <person name="Tripathy S."/>
            <person name="Jiang R."/>
            <person name="Young S.K."/>
            <person name="Zeng Q."/>
            <person name="Gargeya S."/>
            <person name="Fitzgerald M."/>
            <person name="Haas B."/>
            <person name="Abouelleil A."/>
            <person name="Alvarado L."/>
            <person name="Arachchi H.M."/>
            <person name="Berlin A."/>
            <person name="Chapman S.B."/>
            <person name="Goldberg J."/>
            <person name="Griggs A."/>
            <person name="Gujja S."/>
            <person name="Hansen M."/>
            <person name="Howarth C."/>
            <person name="Imamovic A."/>
            <person name="Larimer J."/>
            <person name="McCowen C."/>
            <person name="Montmayeur A."/>
            <person name="Murphy C."/>
            <person name="Neiman D."/>
            <person name="Pearson M."/>
            <person name="Priest M."/>
            <person name="Roberts A."/>
            <person name="Saif S."/>
            <person name="Shea T."/>
            <person name="Sisk P."/>
            <person name="Sykes S."/>
            <person name="Wortman J."/>
            <person name="Nusbaum C."/>
            <person name="Birren B."/>
        </authorList>
    </citation>
    <scope>NUCLEOTIDE SEQUENCE [LARGE SCALE GENOMIC DNA]</scope>
    <source>
        <strain evidence="10 11">VS20</strain>
    </source>
</reference>
<dbReference type="Gene3D" id="1.20.5.190">
    <property type="match status" value="1"/>
</dbReference>
<evidence type="ECO:0000313" key="11">
    <source>
        <dbReference type="Proteomes" id="UP000030762"/>
    </source>
</evidence>
<keyword evidence="3" id="KW-0677">Repeat</keyword>
<evidence type="ECO:0000256" key="4">
    <source>
        <dbReference type="ARBA" id="ARBA00022860"/>
    </source>
</evidence>
<evidence type="ECO:0000259" key="9">
    <source>
        <dbReference type="PROSITE" id="PS50119"/>
    </source>
</evidence>
<dbReference type="PROSITE" id="PS50096">
    <property type="entry name" value="IQ"/>
    <property type="match status" value="5"/>
</dbReference>
<dbReference type="PROSITE" id="PS50119">
    <property type="entry name" value="ZF_BBOX"/>
    <property type="match status" value="2"/>
</dbReference>
<dbReference type="InterPro" id="IPR036020">
    <property type="entry name" value="WW_dom_sf"/>
</dbReference>
<proteinExistence type="predicted"/>
<dbReference type="VEuPathDB" id="FungiDB:SDRG_00158"/>
<protein>
    <recommendedName>
        <fullName evidence="12">WW domain-containing protein</fullName>
    </recommendedName>
</protein>
<evidence type="ECO:0000313" key="10">
    <source>
        <dbReference type="EMBL" id="EQC42423.1"/>
    </source>
</evidence>
<name>T0SAQ9_SAPDV</name>
<dbReference type="GO" id="GO:0005516">
    <property type="term" value="F:calmodulin binding"/>
    <property type="evidence" value="ECO:0007669"/>
    <property type="project" value="UniProtKB-KW"/>
</dbReference>
<evidence type="ECO:0000256" key="7">
    <source>
        <dbReference type="SAM" id="MobiDB-lite"/>
    </source>
</evidence>
<dbReference type="GO" id="GO:0007051">
    <property type="term" value="P:spindle organization"/>
    <property type="evidence" value="ECO:0007669"/>
    <property type="project" value="TreeGrafter"/>
</dbReference>
<keyword evidence="5" id="KW-0862">Zinc</keyword>
<keyword evidence="11" id="KW-1185">Reference proteome</keyword>
<feature type="region of interest" description="Disordered" evidence="7">
    <location>
        <begin position="160"/>
        <end position="211"/>
    </location>
</feature>
<dbReference type="Gene3D" id="2.20.70.10">
    <property type="match status" value="1"/>
</dbReference>
<feature type="compositionally biased region" description="Low complexity" evidence="7">
    <location>
        <begin position="184"/>
        <end position="199"/>
    </location>
</feature>
<evidence type="ECO:0000256" key="3">
    <source>
        <dbReference type="ARBA" id="ARBA00022737"/>
    </source>
</evidence>
<accession>T0SAQ9</accession>
<evidence type="ECO:0000256" key="5">
    <source>
        <dbReference type="PROSITE-ProRule" id="PRU00024"/>
    </source>
</evidence>
<dbReference type="GO" id="GO:0008270">
    <property type="term" value="F:zinc ion binding"/>
    <property type="evidence" value="ECO:0007669"/>
    <property type="project" value="UniProtKB-KW"/>
</dbReference>
<feature type="domain" description="WW" evidence="8">
    <location>
        <begin position="1694"/>
        <end position="1727"/>
    </location>
</feature>
<organism evidence="10 11">
    <name type="scientific">Saprolegnia diclina (strain VS20)</name>
    <dbReference type="NCBI Taxonomy" id="1156394"/>
    <lineage>
        <taxon>Eukaryota</taxon>
        <taxon>Sar</taxon>
        <taxon>Stramenopiles</taxon>
        <taxon>Oomycota</taxon>
        <taxon>Saprolegniomycetes</taxon>
        <taxon>Saprolegniales</taxon>
        <taxon>Saprolegniaceae</taxon>
        <taxon>Saprolegnia</taxon>
    </lineage>
</organism>
<sequence length="2606" mass="297166">MAGRKRSTPREQPSPDEDVAWIAGCAKQQRVDVDDAVLQGRPSYVNDVIGILRNQANPMLTRAMAARTLGLLMERDASLKRQLKLDSDVLVDALLQIVNHCRHTKKASSMDTRKIHVNCCLVISMLMEAPYPTTSTGLGHLVSLHSELLVLAAPVKLRKRKMTTDVRPTSPVASTNQQEDRKPTTAAAARRPRTVASRSKPPSRHTPMRSVLFGNEGDIMGLTASGDDLPVYEYEKRFAGYGVPQVYYPFQRPLSNAATLTPAATPTMRPRTIRKPTRAVKGSKLTTALAVTPNLILPSSLYEASLPTDRRPFLLPPDQMLAMLATNEMPMSLPFSRQSVRRSAASRLRPTPWGDVHPVILDSSFAPHPELQSLIYVPAPKRRLVVRPTDAANDDEYDASLDISSAEYKRRRLLAILSCPIESTSTAAVDALASAEHSTLMRGFSTALHTLRDQEAALRVRMDRRIHSMRNKLPLKFLFELPGGVGYCRDRLQHAMALWLEEFELNQQRVAYVQWKGLVERARYHDRMGAFVRQAALKRMRLAMALMVKAFLHKGYVKWVQTTRADLYMARDVAARCIQPCVRRYFALQRVYKLHDDGLINGALRDMYLAPPRAHLPFGIPLRIRLERRALWAAAIAVQAPYRGRRFRKFMQRQRRAAIRIQALARKRIAVFAYIKVRRQIQRMQAAIRRYLCRSHFVRLRSAAFLVQRSWRGRIGRKFVRTVVLVERRFVEARWQATMLLQRMVRGHLGRRGARAVRMYLARRVSAALLIQKAWYRRNNEYTTFFLLGCLREKDVDERHEAATLHRLARHQHARTLQRYLKGFVRRQRLALATRIQCAYRCYKARWARTQRHFERVMHRRLKWWFRVHHARRMRAATRLQYWWRKAVPGRMLRHLQTFKQRMLCHGARALREVRDVAATTIQALVHGAWTRAFVKKTRAAIAIQRIARGWQARRYVAGLHRARRYCAASAFMQRVLVQAMENVTRSVMHTRSRHATTLQRCWRGCRCRHALVMRWTRDALRQRMATRLQRVWRQNAQKRFAARLLTIQRRRVANPYKSFTHLMAIVSHAVEASLRHFDPFDPMVSLGLPGWLRRLGLESLYDDLVGLGCKSVAGLRKLSESQMMTLVRDKDLRQTLLSALHYRTWLEDVRDQRRLVAELSATFRRLDAPYTTAVARAAHQKGILMTATERHNAATLEAQDFKHPPRALRHRLEVTAQQLRAATELLETLDSERDRRAPSVVAAKEAWEVAKKALKRMEEREVKAIFVQRSCLYIESPEHIKRLFLDYFPNNEYRALSFIESLRAKAVTTCQLVMFFGMYTTISDVKLHTPNLLYSKLDAEIGKAETTRLQACCDILQFAVERMAELLAVSVVDMADAHASSSLPIPAALLESTHAAHMTKLPHRPMVWRQCMTRLLEMDASAKMVQRLWRTRQGRQLLKNLRLAHLRTHLQASYDADRQSSTVRRVWEDDVRAMQKVIAERQAAAAHAALLDELSRTLQFGYEADWHDQFQVWYYVHTPTGSMVWERPSYAISHHAACLKLQRASRRFLGRCRRQSYLRTQLRAAKKERERALWDPLWMDRQRYVTLRIQPHATRNPLTLQWTNAMEPRSRRKAMPSVPSISPLVEAHYIVFASAYHRSVLREAKAALLLPPYARPPSHHASALVSMLLAYDGLASALAPNRHTSLTLAYTKVEMPFGWRTVDEPNSRTYYYNAASGAVSWDAPEYVFEQEYAARAIQAAHHMFLGRKAFLTLLYSFSFVEHVHATIAAGAAIAHVGFDLEGMSLSVYLHRLGLAKYAASFVKAKLSIEAFWSIPESKLLSLYNVAWTKEDKAILKAAPRPRPPCSTRMYPLTPRMPPVPEKHGFLCIASEKVLQSSLLSHFTGQQGRVLSLVRALRELPVPVSTKQLEMYIRLYSGRPQQATENLSVELVPPQSTTEEKEVQLYKLYQSALKRCAVIAANMQLKHLARCLLDAIAISHCIIGVAHDPKLALSAVPLTPSQLTKVLAVIPKTRGLWEHNIAAARKLSVGQAALYLRVGGLEFCLQYIRATILAQSLFRMLRLHRWYTSLVAYRHRCATVLQLAYRCMVARSTRTWLLAEQASEYEEHYVEASQLSFYVYTPTQERLSRPPIDEYGRALPFRPLVVDRVSKRRILSWPWLASSNQAPEAMSFESNVVCSLCKNERASRVCDVCCTSSGDYVYYCFACFCIGHPPALSWHTYQPLNHIHAAPLRCVECTRYSSHRCLDCKEDYCDKCCIRVHAKGSRARHTIETYPAQAQVCIECEERVAIKRCLVCQDALCMDCADRTHARGNKASHAMEPIPHPLYEGAGHCVACNARATDAVCRHCSKHVCTVCRVASKHVGACLETQLAAAKAALYGDNLCADCGKPADRKCVSCGDKYCSARWMGNPGCFERYHAKGKRVEHQAEPLPSLVPIQATAPILELERKIAALRKAADNDAAADALARQRRLEEQHLETLRREKAMIAERKRAEKLETNQAPQQQVVEPEQETKKKVKDAPCGISGCSSPVFKSQPYCVDHCTVQLLLATGKDAAEVAKIMASAQATIARNEAKPSRVTNLLRDLREVSRLQRAAAAAAKTQTASK</sequence>
<dbReference type="GO" id="GO:0051295">
    <property type="term" value="P:establishment of meiotic spindle localization"/>
    <property type="evidence" value="ECO:0007669"/>
    <property type="project" value="TreeGrafter"/>
</dbReference>
<dbReference type="GO" id="GO:0000278">
    <property type="term" value="P:mitotic cell cycle"/>
    <property type="evidence" value="ECO:0007669"/>
    <property type="project" value="TreeGrafter"/>
</dbReference>
<dbReference type="InParanoid" id="T0SAQ9"/>
<dbReference type="InterPro" id="IPR051185">
    <property type="entry name" value="ASPM"/>
</dbReference>
<dbReference type="STRING" id="1156394.T0SAQ9"/>
<dbReference type="RefSeq" id="XP_008603846.1">
    <property type="nucleotide sequence ID" value="XM_008605624.1"/>
</dbReference>
<evidence type="ECO:0000259" key="8">
    <source>
        <dbReference type="PROSITE" id="PS50020"/>
    </source>
</evidence>
<evidence type="ECO:0000256" key="2">
    <source>
        <dbReference type="ARBA" id="ARBA00022490"/>
    </source>
</evidence>
<gene>
    <name evidence="10" type="ORF">SDRG_00158</name>
</gene>
<dbReference type="eggNOG" id="ENOG502R6Q0">
    <property type="taxonomic scope" value="Eukaryota"/>
</dbReference>
<dbReference type="InterPro" id="IPR001202">
    <property type="entry name" value="WW_dom"/>
</dbReference>
<dbReference type="SMART" id="SM00015">
    <property type="entry name" value="IQ"/>
    <property type="match status" value="11"/>
</dbReference>
<dbReference type="InterPro" id="IPR000315">
    <property type="entry name" value="Znf_B-box"/>
</dbReference>
<dbReference type="InterPro" id="IPR000048">
    <property type="entry name" value="IQ_motif_EF-hand-BS"/>
</dbReference>
<dbReference type="Proteomes" id="UP000030762">
    <property type="component" value="Unassembled WGS sequence"/>
</dbReference>
<dbReference type="SUPFAM" id="SSF51045">
    <property type="entry name" value="WW domain"/>
    <property type="match status" value="1"/>
</dbReference>
<dbReference type="OrthoDB" id="191834at2759"/>
<feature type="domain" description="B box-type" evidence="9">
    <location>
        <begin position="2328"/>
        <end position="2362"/>
    </location>
</feature>
<comment type="subcellular location">
    <subcellularLocation>
        <location evidence="1">Cytoplasm</location>
    </subcellularLocation>
</comment>
<dbReference type="PANTHER" id="PTHR22706:SF1">
    <property type="entry name" value="ASSEMBLY FACTOR FOR SPINDLE MICROTUBULES"/>
    <property type="match status" value="1"/>
</dbReference>
<dbReference type="CDD" id="cd19757">
    <property type="entry name" value="Bbox1"/>
    <property type="match status" value="1"/>
</dbReference>
<keyword evidence="5" id="KW-0863">Zinc-finger</keyword>
<keyword evidence="4" id="KW-0112">Calmodulin-binding</keyword>
<dbReference type="GO" id="GO:0005737">
    <property type="term" value="C:cytoplasm"/>
    <property type="evidence" value="ECO:0007669"/>
    <property type="project" value="UniProtKB-SubCell"/>
</dbReference>
<evidence type="ECO:0000256" key="1">
    <source>
        <dbReference type="ARBA" id="ARBA00004496"/>
    </source>
</evidence>
<dbReference type="PANTHER" id="PTHR22706">
    <property type="entry name" value="ASSEMBLY FACTOR FOR SPINDLE MICROTUBULES"/>
    <property type="match status" value="1"/>
</dbReference>
<keyword evidence="5" id="KW-0479">Metal-binding</keyword>
<keyword evidence="2" id="KW-0963">Cytoplasm</keyword>
<evidence type="ECO:0008006" key="12">
    <source>
        <dbReference type="Google" id="ProtNLM"/>
    </source>
</evidence>
<dbReference type="GeneID" id="19940885"/>
<dbReference type="OMA" id="CEERVAI"/>
<dbReference type="SMART" id="SM00456">
    <property type="entry name" value="WW"/>
    <property type="match status" value="2"/>
</dbReference>
<feature type="coiled-coil region" evidence="6">
    <location>
        <begin position="2443"/>
        <end position="2497"/>
    </location>
</feature>